<evidence type="ECO:0000256" key="2">
    <source>
        <dbReference type="SAM" id="Phobius"/>
    </source>
</evidence>
<feature type="compositionally biased region" description="Polar residues" evidence="1">
    <location>
        <begin position="1"/>
        <end position="13"/>
    </location>
</feature>
<gene>
    <name evidence="3" type="ORF">BDDG_01480</name>
</gene>
<dbReference type="HOGENOM" id="CLU_912061_0_0_1"/>
<keyword evidence="2" id="KW-1133">Transmembrane helix</keyword>
<feature type="compositionally biased region" description="Low complexity" evidence="1">
    <location>
        <begin position="103"/>
        <end position="128"/>
    </location>
</feature>
<feature type="transmembrane region" description="Helical" evidence="2">
    <location>
        <begin position="69"/>
        <end position="90"/>
    </location>
</feature>
<dbReference type="Proteomes" id="UP000007802">
    <property type="component" value="Unassembled WGS sequence"/>
</dbReference>
<evidence type="ECO:0000313" key="3">
    <source>
        <dbReference type="EMBL" id="EGE78543.1"/>
    </source>
</evidence>
<dbReference type="OrthoDB" id="4187621at2759"/>
<proteinExistence type="predicted"/>
<evidence type="ECO:0000256" key="1">
    <source>
        <dbReference type="SAM" id="MobiDB-lite"/>
    </source>
</evidence>
<feature type="region of interest" description="Disordered" evidence="1">
    <location>
        <begin position="95"/>
        <end position="128"/>
    </location>
</feature>
<reference evidence="3" key="1">
    <citation type="submission" date="2010-03" db="EMBL/GenBank/DDBJ databases">
        <title>Annotation of Blastomyces dermatitidis strain ATCC 18188.</title>
        <authorList>
            <consortium name="The Broad Institute Genome Sequencing Platform"/>
            <consortium name="Broad Institute Genome Sequencing Center for Infectious Disease."/>
            <person name="Cuomo C."/>
            <person name="Klein B."/>
            <person name="Sullivan T."/>
            <person name="Heitman J."/>
            <person name="Young S."/>
            <person name="Zeng Q."/>
            <person name="Gargeya S."/>
            <person name="Alvarado L."/>
            <person name="Berlin A.M."/>
            <person name="Chapman S.B."/>
            <person name="Chen Z."/>
            <person name="Freedman E."/>
            <person name="Gellesch M."/>
            <person name="Goldberg J."/>
            <person name="Griggs A."/>
            <person name="Gujja S."/>
            <person name="Heilman E."/>
            <person name="Heiman D."/>
            <person name="Howarth C."/>
            <person name="Mehta T."/>
            <person name="Neiman D."/>
            <person name="Pearson M."/>
            <person name="Roberts A."/>
            <person name="Saif S."/>
            <person name="Shea T."/>
            <person name="Shenoy N."/>
            <person name="Sisk P."/>
            <person name="Stolte C."/>
            <person name="Sykes S."/>
            <person name="White J."/>
            <person name="Yandava C."/>
            <person name="Haas B."/>
            <person name="Nusbaum C."/>
            <person name="Birren B."/>
        </authorList>
    </citation>
    <scope>NUCLEOTIDE SEQUENCE [LARGE SCALE GENOMIC DNA]</scope>
    <source>
        <strain evidence="3">ATCC 18188</strain>
    </source>
</reference>
<keyword evidence="2" id="KW-0472">Membrane</keyword>
<dbReference type="AlphaFoldDB" id="F2T5N0"/>
<name>F2T5N0_AJEDA</name>
<keyword evidence="2" id="KW-0812">Transmembrane</keyword>
<protein>
    <submittedName>
        <fullName evidence="3">Uncharacterized protein</fullName>
    </submittedName>
</protein>
<dbReference type="EMBL" id="GG749410">
    <property type="protein sequence ID" value="EGE78543.1"/>
    <property type="molecule type" value="Genomic_DNA"/>
</dbReference>
<organism evidence="3">
    <name type="scientific">Ajellomyces dermatitidis (strain ATCC 18188 / CBS 674.68)</name>
    <name type="common">Blastomyces dermatitidis</name>
    <dbReference type="NCBI Taxonomy" id="653446"/>
    <lineage>
        <taxon>Eukaryota</taxon>
        <taxon>Fungi</taxon>
        <taxon>Dikarya</taxon>
        <taxon>Ascomycota</taxon>
        <taxon>Pezizomycotina</taxon>
        <taxon>Eurotiomycetes</taxon>
        <taxon>Eurotiomycetidae</taxon>
        <taxon>Onygenales</taxon>
        <taxon>Ajellomycetaceae</taxon>
        <taxon>Blastomyces</taxon>
    </lineage>
</organism>
<feature type="region of interest" description="Disordered" evidence="1">
    <location>
        <begin position="1"/>
        <end position="38"/>
    </location>
</feature>
<accession>F2T5N0</accession>
<sequence>MSQRNPDSNSGLETNYAEGMPGGNAEYVPTTPQGPESRYLQPKWVAENEPFHEVHTKPPSPFRSRRLRIILVAAVALVCIGIGIGVGVAISRATKTGDSEGDAPASTKTLSTTTKTSSTTTSPTATTAPNHLNVLAAVHGNGIVTPDAKQLVDAEGNIAFDSHPFPFTDNMFGYRKCFSLLHQLGSNGDEDMRIFHACEGTGFYKLEAGPISKSRNTELVPKYDDLEQDGFRIISIIWGAGELRERSVHEKVFKAGMNREMVTFTNEFFGQTSHPGPDGGIPPGVVFYRSARDRPIRILYSLENGTRPFDFS</sequence>